<dbReference type="GO" id="GO:0004185">
    <property type="term" value="F:serine-type carboxypeptidase activity"/>
    <property type="evidence" value="ECO:0007669"/>
    <property type="project" value="InterPro"/>
</dbReference>
<dbReference type="GO" id="GO:0000270">
    <property type="term" value="P:peptidoglycan metabolic process"/>
    <property type="evidence" value="ECO:0007669"/>
    <property type="project" value="TreeGrafter"/>
</dbReference>
<dbReference type="InterPro" id="IPR000667">
    <property type="entry name" value="Peptidase_S13"/>
</dbReference>
<reference evidence="3 4" key="1">
    <citation type="submission" date="2018-02" db="EMBL/GenBank/DDBJ databases">
        <title>Genome sequences of Apibacter spp., gut symbionts of Asian honey bees.</title>
        <authorList>
            <person name="Kwong W.K."/>
            <person name="Steele M.I."/>
            <person name="Moran N.A."/>
        </authorList>
    </citation>
    <scope>NUCLEOTIDE SEQUENCE [LARGE SCALE GENOMIC DNA]</scope>
    <source>
        <strain evidence="4">wkB301</strain>
    </source>
</reference>
<dbReference type="Pfam" id="PF02113">
    <property type="entry name" value="Peptidase_S13"/>
    <property type="match status" value="2"/>
</dbReference>
<keyword evidence="3" id="KW-0645">Protease</keyword>
<keyword evidence="3" id="KW-0121">Carboxypeptidase</keyword>
<evidence type="ECO:0000256" key="2">
    <source>
        <dbReference type="ARBA" id="ARBA00022801"/>
    </source>
</evidence>
<dbReference type="GO" id="GO:0006508">
    <property type="term" value="P:proteolysis"/>
    <property type="evidence" value="ECO:0007669"/>
    <property type="project" value="InterPro"/>
</dbReference>
<comment type="caution">
    <text evidence="3">The sequence shown here is derived from an EMBL/GenBank/DDBJ whole genome shotgun (WGS) entry which is preliminary data.</text>
</comment>
<comment type="similarity">
    <text evidence="1">Belongs to the peptidase S13 family.</text>
</comment>
<dbReference type="AlphaFoldDB" id="A0A2S8AAG8"/>
<dbReference type="RefSeq" id="WP_105246976.1">
    <property type="nucleotide sequence ID" value="NZ_PSZM01000040.1"/>
</dbReference>
<dbReference type="EMBL" id="PSZM01000040">
    <property type="protein sequence ID" value="PQL91585.1"/>
    <property type="molecule type" value="Genomic_DNA"/>
</dbReference>
<evidence type="ECO:0000313" key="4">
    <source>
        <dbReference type="Proteomes" id="UP000238042"/>
    </source>
</evidence>
<dbReference type="OrthoDB" id="9802627at2"/>
<evidence type="ECO:0000256" key="1">
    <source>
        <dbReference type="ARBA" id="ARBA00006096"/>
    </source>
</evidence>
<sequence>MLKYNFIFWSFIIFEITKAQNSFLDSHFNSDFYKKQWVGFYLYDPVGKRELYNFQGEKYFIPASNTKIFSLYTGLKIIPDSIPALKYLIKNDTLYIAGTGDPSLLESYFKENKVINFLKNSKKPISLFLDNFKDDPNGKGWMWDDFAEYYSAERSAFPIYGNIVNIYPNLKSNPNYFERNIVRKGNKYSRLFNENIFFSNGEKHLEIPFITSDTLTRKLLEIEIKKPVTLTHKFPAGKVNILYSIPSDSLFKRMMLVSDNFLAEQILMISSGILYENMNSKKIINYMINEHLNKIPQKPIWVDGSGLSRYNNISPQDFVFVLNKMYQEFSFDRLINIFPTGGVSGTLKNSFKSKEPYIFAKTGSMGQVYNLSGYLKTKSNKILIFSYMNNNFQHSNGEIKMQIQKVLEYVRDTY</sequence>
<organism evidence="3 4">
    <name type="scientific">Apibacter adventoris</name>
    <dbReference type="NCBI Taxonomy" id="1679466"/>
    <lineage>
        <taxon>Bacteria</taxon>
        <taxon>Pseudomonadati</taxon>
        <taxon>Bacteroidota</taxon>
        <taxon>Flavobacteriia</taxon>
        <taxon>Flavobacteriales</taxon>
        <taxon>Weeksellaceae</taxon>
        <taxon>Apibacter</taxon>
    </lineage>
</organism>
<keyword evidence="4" id="KW-1185">Reference proteome</keyword>
<keyword evidence="2" id="KW-0378">Hydrolase</keyword>
<proteinExistence type="inferred from homology"/>
<name>A0A2S8AAG8_9FLAO</name>
<dbReference type="PANTHER" id="PTHR30023:SF0">
    <property type="entry name" value="PENICILLIN-SENSITIVE CARBOXYPEPTIDASE A"/>
    <property type="match status" value="1"/>
</dbReference>
<dbReference type="Proteomes" id="UP000238042">
    <property type="component" value="Unassembled WGS sequence"/>
</dbReference>
<dbReference type="PANTHER" id="PTHR30023">
    <property type="entry name" value="D-ALANYL-D-ALANINE CARBOXYPEPTIDASE"/>
    <property type="match status" value="1"/>
</dbReference>
<dbReference type="Gene3D" id="3.40.710.10">
    <property type="entry name" value="DD-peptidase/beta-lactamase superfamily"/>
    <property type="match status" value="1"/>
</dbReference>
<dbReference type="InterPro" id="IPR012338">
    <property type="entry name" value="Beta-lactam/transpept-like"/>
</dbReference>
<gene>
    <name evidence="3" type="ORF">C4S77_07170</name>
</gene>
<protein>
    <submittedName>
        <fullName evidence="3">D-alanyl-D-alanine carboxypeptidase</fullName>
    </submittedName>
</protein>
<evidence type="ECO:0000313" key="3">
    <source>
        <dbReference type="EMBL" id="PQL91585.1"/>
    </source>
</evidence>
<dbReference type="SUPFAM" id="SSF56601">
    <property type="entry name" value="beta-lactamase/transpeptidase-like"/>
    <property type="match status" value="1"/>
</dbReference>
<accession>A0A2S8AAG8</accession>
<dbReference type="PRINTS" id="PR00922">
    <property type="entry name" value="DADACBPTASE3"/>
</dbReference>